<evidence type="ECO:0000313" key="2">
    <source>
        <dbReference type="EMBL" id="TFU98511.1"/>
    </source>
</evidence>
<proteinExistence type="predicted"/>
<evidence type="ECO:0000313" key="3">
    <source>
        <dbReference type="Proteomes" id="UP000297253"/>
    </source>
</evidence>
<comment type="caution">
    <text evidence="2">The sequence shown here is derived from an EMBL/GenBank/DDBJ whole genome shotgun (WGS) entry which is preliminary data.</text>
</comment>
<reference evidence="2 3" key="1">
    <citation type="submission" date="2019-03" db="EMBL/GenBank/DDBJ databases">
        <title>Diversity of the mouse oral microbiome.</title>
        <authorList>
            <person name="Joseph S."/>
            <person name="Aduse-Opoku J."/>
            <person name="Curtis M."/>
            <person name="Wade W."/>
            <person name="Hashim A."/>
        </authorList>
    </citation>
    <scope>NUCLEOTIDE SEQUENCE [LARGE SCALE GENOMIC DNA]</scope>
    <source>
        <strain evidence="2 3">WM131</strain>
    </source>
</reference>
<organism evidence="2 3">
    <name type="scientific">Streptococcus cuniculi</name>
    <dbReference type="NCBI Taxonomy" id="1432788"/>
    <lineage>
        <taxon>Bacteria</taxon>
        <taxon>Bacillati</taxon>
        <taxon>Bacillota</taxon>
        <taxon>Bacilli</taxon>
        <taxon>Lactobacillales</taxon>
        <taxon>Streptococcaceae</taxon>
        <taxon>Streptococcus</taxon>
    </lineage>
</organism>
<dbReference type="Pfam" id="PF13780">
    <property type="entry name" value="DUF4176"/>
    <property type="match status" value="1"/>
</dbReference>
<dbReference type="InterPro" id="IPR025233">
    <property type="entry name" value="DUF4176"/>
</dbReference>
<dbReference type="EMBL" id="SPPD01000002">
    <property type="protein sequence ID" value="TFU98511.1"/>
    <property type="molecule type" value="Genomic_DNA"/>
</dbReference>
<feature type="region of interest" description="Disordered" evidence="1">
    <location>
        <begin position="102"/>
        <end position="135"/>
    </location>
</feature>
<dbReference type="AlphaFoldDB" id="A0A4Y9JD90"/>
<feature type="compositionally biased region" description="Polar residues" evidence="1">
    <location>
        <begin position="102"/>
        <end position="112"/>
    </location>
</feature>
<dbReference type="OrthoDB" id="2191831at2"/>
<gene>
    <name evidence="2" type="ORF">E4T82_01720</name>
</gene>
<dbReference type="RefSeq" id="WP_135181184.1">
    <property type="nucleotide sequence ID" value="NZ_JADGKZ010000002.1"/>
</dbReference>
<dbReference type="Proteomes" id="UP000297253">
    <property type="component" value="Unassembled WGS sequence"/>
</dbReference>
<sequence>MTKLKEPFLPLGTVVTLVDTMEFEPEHSTYFIVARAIIKNSEEEIVPRYRVAPHPYGDIPSQEILSINADEIEDILFKGFENAEDEAFVNMLLDKMKNYVSNPTQGSLQKPDQPQKKVVSEQERLAKDPFYKFKN</sequence>
<accession>A0A4Y9JD90</accession>
<evidence type="ECO:0000256" key="1">
    <source>
        <dbReference type="SAM" id="MobiDB-lite"/>
    </source>
</evidence>
<feature type="compositionally biased region" description="Basic and acidic residues" evidence="1">
    <location>
        <begin position="113"/>
        <end position="135"/>
    </location>
</feature>
<name>A0A4Y9JD90_9STRE</name>
<protein>
    <submittedName>
        <fullName evidence="2">DUF4176 domain-containing protein</fullName>
    </submittedName>
</protein>